<dbReference type="InterPro" id="IPR042002">
    <property type="entry name" value="Sortase_C"/>
</dbReference>
<protein>
    <submittedName>
        <fullName evidence="4">Class C sortase</fullName>
    </submittedName>
</protein>
<dbReference type="GO" id="GO:0016787">
    <property type="term" value="F:hydrolase activity"/>
    <property type="evidence" value="ECO:0007669"/>
    <property type="project" value="UniProtKB-KW"/>
</dbReference>
<dbReference type="Gene3D" id="2.40.260.10">
    <property type="entry name" value="Sortase"/>
    <property type="match status" value="1"/>
</dbReference>
<sequence>MKKHWTTLLLILVFVTGLSLLLYPTISDVWNSLHQSRAIAGYTDSVAQLDENDYAQVWQEARAYNQALPRDNGRYSLSDSQREEYNRLLNVSGNGVMGYVEIPRISCSLPLYHSVDEAVLQVGAGHIPGSSLPVGGPGTHCVISSHRGLPSAKLFTDLDQMEEGDLFQLHVLRETLTYQVAQILVVEPEDVSALEIQEGQDLCTLVTCTPYGVNSHRLLVQGVRVENPEEGPAVYVMADASRVETAKSAAVLAALLLPLLLALFFLLGKRRR</sequence>
<dbReference type="CDD" id="cd05827">
    <property type="entry name" value="Sortase_C"/>
    <property type="match status" value="1"/>
</dbReference>
<proteinExistence type="predicted"/>
<dbReference type="NCBIfam" id="TIGR01076">
    <property type="entry name" value="sortase_fam"/>
    <property type="match status" value="1"/>
</dbReference>
<organism evidence="4 5">
    <name type="scientific">Candidatus Anaerotruncus excrementipullorum</name>
    <dbReference type="NCBI Taxonomy" id="2838465"/>
    <lineage>
        <taxon>Bacteria</taxon>
        <taxon>Bacillati</taxon>
        <taxon>Bacillota</taxon>
        <taxon>Clostridia</taxon>
        <taxon>Eubacteriales</taxon>
        <taxon>Oscillospiraceae</taxon>
        <taxon>Anaerotruncus</taxon>
    </lineage>
</organism>
<reference evidence="4" key="2">
    <citation type="submission" date="2021-04" db="EMBL/GenBank/DDBJ databases">
        <authorList>
            <person name="Gilroy R."/>
        </authorList>
    </citation>
    <scope>NUCLEOTIDE SEQUENCE</scope>
    <source>
        <strain evidence="4">CHK188-5543</strain>
    </source>
</reference>
<keyword evidence="3" id="KW-0812">Transmembrane</keyword>
<dbReference type="NCBIfam" id="NF033745">
    <property type="entry name" value="class_C_sortase"/>
    <property type="match status" value="1"/>
</dbReference>
<keyword evidence="3" id="KW-0472">Membrane</keyword>
<feature type="active site" description="Proton donor/acceptor" evidence="2">
    <location>
        <position position="146"/>
    </location>
</feature>
<dbReference type="InterPro" id="IPR023365">
    <property type="entry name" value="Sortase_dom-sf"/>
</dbReference>
<dbReference type="Proteomes" id="UP000886800">
    <property type="component" value="Unassembled WGS sequence"/>
</dbReference>
<gene>
    <name evidence="4" type="ORF">H9736_03085</name>
</gene>
<dbReference type="AlphaFoldDB" id="A0A9D1WQT2"/>
<comment type="caution">
    <text evidence="4">The sequence shown here is derived from an EMBL/GenBank/DDBJ whole genome shotgun (WGS) entry which is preliminary data.</text>
</comment>
<reference evidence="4" key="1">
    <citation type="journal article" date="2021" name="PeerJ">
        <title>Extensive microbial diversity within the chicken gut microbiome revealed by metagenomics and culture.</title>
        <authorList>
            <person name="Gilroy R."/>
            <person name="Ravi A."/>
            <person name="Getino M."/>
            <person name="Pursley I."/>
            <person name="Horton D.L."/>
            <person name="Alikhan N.F."/>
            <person name="Baker D."/>
            <person name="Gharbi K."/>
            <person name="Hall N."/>
            <person name="Watson M."/>
            <person name="Adriaenssens E.M."/>
            <person name="Foster-Nyarko E."/>
            <person name="Jarju S."/>
            <person name="Secka A."/>
            <person name="Antonio M."/>
            <person name="Oren A."/>
            <person name="Chaudhuri R.R."/>
            <person name="La Ragione R."/>
            <person name="Hildebrand F."/>
            <person name="Pallen M.J."/>
        </authorList>
    </citation>
    <scope>NUCLEOTIDE SEQUENCE</scope>
    <source>
        <strain evidence="4">CHK188-5543</strain>
    </source>
</reference>
<evidence type="ECO:0000256" key="1">
    <source>
        <dbReference type="ARBA" id="ARBA00022801"/>
    </source>
</evidence>
<evidence type="ECO:0000313" key="5">
    <source>
        <dbReference type="Proteomes" id="UP000886800"/>
    </source>
</evidence>
<accession>A0A9D1WQT2</accession>
<name>A0A9D1WQT2_9FIRM</name>
<dbReference type="Pfam" id="PF04203">
    <property type="entry name" value="Sortase"/>
    <property type="match status" value="1"/>
</dbReference>
<keyword evidence="3" id="KW-1133">Transmembrane helix</keyword>
<evidence type="ECO:0000256" key="3">
    <source>
        <dbReference type="SAM" id="Phobius"/>
    </source>
</evidence>
<feature type="active site" description="Acyl-thioester intermediate" evidence="2">
    <location>
        <position position="208"/>
    </location>
</feature>
<dbReference type="InterPro" id="IPR005754">
    <property type="entry name" value="Sortase"/>
</dbReference>
<dbReference type="EMBL" id="DXES01000062">
    <property type="protein sequence ID" value="HIX65212.1"/>
    <property type="molecule type" value="Genomic_DNA"/>
</dbReference>
<evidence type="ECO:0000256" key="2">
    <source>
        <dbReference type="PIRSR" id="PIRSR605754-1"/>
    </source>
</evidence>
<feature type="transmembrane region" description="Helical" evidence="3">
    <location>
        <begin position="249"/>
        <end position="267"/>
    </location>
</feature>
<keyword evidence="1" id="KW-0378">Hydrolase</keyword>
<dbReference type="SUPFAM" id="SSF63817">
    <property type="entry name" value="Sortase"/>
    <property type="match status" value="1"/>
</dbReference>
<evidence type="ECO:0000313" key="4">
    <source>
        <dbReference type="EMBL" id="HIX65212.1"/>
    </source>
</evidence>